<dbReference type="EMBL" id="REGN01006968">
    <property type="protein sequence ID" value="RNA07664.1"/>
    <property type="molecule type" value="Genomic_DNA"/>
</dbReference>
<keyword evidence="2" id="KW-0812">Transmembrane</keyword>
<dbReference type="AlphaFoldDB" id="A0A3M7Q923"/>
<dbReference type="Pfam" id="PF09773">
    <property type="entry name" value="Meckelin"/>
    <property type="match status" value="1"/>
</dbReference>
<organism evidence="4 5">
    <name type="scientific">Brachionus plicatilis</name>
    <name type="common">Marine rotifer</name>
    <name type="synonym">Brachionus muelleri</name>
    <dbReference type="NCBI Taxonomy" id="10195"/>
    <lineage>
        <taxon>Eukaryota</taxon>
        <taxon>Metazoa</taxon>
        <taxon>Spiralia</taxon>
        <taxon>Gnathifera</taxon>
        <taxon>Rotifera</taxon>
        <taxon>Eurotatoria</taxon>
        <taxon>Monogononta</taxon>
        <taxon>Pseudotrocha</taxon>
        <taxon>Ploima</taxon>
        <taxon>Brachionidae</taxon>
        <taxon>Brachionus</taxon>
    </lineage>
</organism>
<feature type="chain" id="PRO_5018162083" evidence="3">
    <location>
        <begin position="20"/>
        <end position="990"/>
    </location>
</feature>
<proteinExistence type="predicted"/>
<dbReference type="Proteomes" id="UP000276133">
    <property type="component" value="Unassembled WGS sequence"/>
</dbReference>
<dbReference type="PANTHER" id="PTHR21274">
    <property type="entry name" value="MECKELIN"/>
    <property type="match status" value="1"/>
</dbReference>
<keyword evidence="5" id="KW-1185">Reference proteome</keyword>
<dbReference type="OrthoDB" id="419138at2759"/>
<keyword evidence="2" id="KW-1133">Transmembrane helix</keyword>
<dbReference type="GO" id="GO:0060271">
    <property type="term" value="P:cilium assembly"/>
    <property type="evidence" value="ECO:0007669"/>
    <property type="project" value="InterPro"/>
</dbReference>
<gene>
    <name evidence="4" type="ORF">BpHYR1_046456</name>
</gene>
<feature type="compositionally biased region" description="Basic and acidic residues" evidence="1">
    <location>
        <begin position="804"/>
        <end position="814"/>
    </location>
</feature>
<feature type="transmembrane region" description="Helical" evidence="2">
    <location>
        <begin position="947"/>
        <end position="966"/>
    </location>
</feature>
<evidence type="ECO:0000256" key="2">
    <source>
        <dbReference type="SAM" id="Phobius"/>
    </source>
</evidence>
<keyword evidence="3" id="KW-0732">Signal</keyword>
<feature type="signal peptide" evidence="3">
    <location>
        <begin position="1"/>
        <end position="19"/>
    </location>
</feature>
<feature type="transmembrane region" description="Helical" evidence="2">
    <location>
        <begin position="585"/>
        <end position="606"/>
    </location>
</feature>
<dbReference type="STRING" id="10195.A0A3M7Q923"/>
<accession>A0A3M7Q923</accession>
<dbReference type="GO" id="GO:0036038">
    <property type="term" value="C:MKS complex"/>
    <property type="evidence" value="ECO:0007669"/>
    <property type="project" value="InterPro"/>
</dbReference>
<reference evidence="4 5" key="1">
    <citation type="journal article" date="2018" name="Sci. Rep.">
        <title>Genomic signatures of local adaptation to the degree of environmental predictability in rotifers.</title>
        <authorList>
            <person name="Franch-Gras L."/>
            <person name="Hahn C."/>
            <person name="Garcia-Roger E.M."/>
            <person name="Carmona M.J."/>
            <person name="Serra M."/>
            <person name="Gomez A."/>
        </authorList>
    </citation>
    <scope>NUCLEOTIDE SEQUENCE [LARGE SCALE GENOMIC DNA]</scope>
    <source>
        <strain evidence="4">HYR1</strain>
    </source>
</reference>
<feature type="transmembrane region" description="Helical" evidence="2">
    <location>
        <begin position="543"/>
        <end position="565"/>
    </location>
</feature>
<dbReference type="InterPro" id="IPR019170">
    <property type="entry name" value="Meckelin"/>
</dbReference>
<evidence type="ECO:0000256" key="3">
    <source>
        <dbReference type="SAM" id="SignalP"/>
    </source>
</evidence>
<sequence length="990" mass="113035">MKILKAFIFYLIQINLASCQSNSLTPVKVARPSECDPSAQFFDISSSECKDCPLNSRKIDLYNCKCNDDHFAKYDYGGGSIVCEACPSNQVQSSNGFSCVECNANCRNCDTSRGILTDTNQDGTKLSSYQCIICNSGDSKVYDSSCRSCFPFIFSLFDSNINTLSCSNNFLEFGSILINSDGSVLPNQYTYSIVFGTESVNSEFVSVNLISAFTQCRTSRRNATACQVLANMCVLNIYTIFVQSGFDACEAFFSLRGTNQESIFWGQYIPWLVYPQSYASYFSNYENSGLGDNRFLKLSFEDKCESSTFEFYANQYNLDGSFHSGSFVDISKFQLCNYLSPSYSLASKVSPFSATNYNQSCLLPVSTLLEFGKEPKFFELFLKFDNSSDLLPIPVKFLDYRENGLLVNLDDERNQKLHRRFFMVDAISSKQPSTPTAKYIRYVKSFVIFIRLRDTQTNGEIYPPLIIIDYDYVSTDDLTRTVEVSFEIAYSSNFQAPDLAMWITSGILALFSLVWAFIRALVWNRRSGKVAPDLITLFKFTMFICSSLGNVFFLVLVAGSLYWLIFYKGQGIAYLILPNSDQQAVFIVMLVLAFVFKLIDVLHLVFSQTSFDIFFIDWERPTSESSSLVNQLIASTVLDKGKEEKKNFLSNKELSEYNRISCWRTLFVANEWNEIQTFRKIDPLVQLIGVLFFLKVINLEAITTSDCNTSISPDPNAYQAEYSGILRIAMAASMYIGVGILQYVVYEFFYIRCISDKIGQFIDFCSVANISMFIMTHTQYGYYIHGRSPHGNSDVSMQNMSKALSKEENEETGKRGLGQNSDQQTFSIFISSKLSNEYSKVMIPLFQKKSLRKSSGISGAEFDKRVLAYNNLNKFLMGYIDNILRNLKYKIVRRNFFENIFNIEFRDPTKNGYFFADENRTFETVLFCGQEQKLFIFDLMTFLFVDYFAKNYVLAAFCVFLVIKVYNTLRNDLGKRNLSRKTLVDKRFLI</sequence>
<protein>
    <submittedName>
        <fullName evidence="4">Meckelin isoform X1</fullName>
    </submittedName>
</protein>
<evidence type="ECO:0000313" key="4">
    <source>
        <dbReference type="EMBL" id="RNA07664.1"/>
    </source>
</evidence>
<evidence type="ECO:0000313" key="5">
    <source>
        <dbReference type="Proteomes" id="UP000276133"/>
    </source>
</evidence>
<dbReference type="PANTHER" id="PTHR21274:SF0">
    <property type="entry name" value="MECKELIN"/>
    <property type="match status" value="1"/>
</dbReference>
<feature type="region of interest" description="Disordered" evidence="1">
    <location>
        <begin position="799"/>
        <end position="820"/>
    </location>
</feature>
<keyword evidence="2" id="KW-0472">Membrane</keyword>
<name>A0A3M7Q923_BRAPC</name>
<feature type="transmembrane region" description="Helical" evidence="2">
    <location>
        <begin position="499"/>
        <end position="522"/>
    </location>
</feature>
<evidence type="ECO:0000256" key="1">
    <source>
        <dbReference type="SAM" id="MobiDB-lite"/>
    </source>
</evidence>
<comment type="caution">
    <text evidence="4">The sequence shown here is derived from an EMBL/GenBank/DDBJ whole genome shotgun (WGS) entry which is preliminary data.</text>
</comment>
<feature type="transmembrane region" description="Helical" evidence="2">
    <location>
        <begin position="724"/>
        <end position="749"/>
    </location>
</feature>